<keyword evidence="1" id="KW-0472">Membrane</keyword>
<accession>A0ABY1NMH4</accession>
<reference evidence="2 3" key="1">
    <citation type="submission" date="2017-05" db="EMBL/GenBank/DDBJ databases">
        <authorList>
            <person name="Varghese N."/>
            <person name="Submissions S."/>
        </authorList>
    </citation>
    <scope>NUCLEOTIDE SEQUENCE [LARGE SCALE GENOMIC DNA]</scope>
    <source>
        <strain evidence="2 3">DSM 29734</strain>
    </source>
</reference>
<sequence length="181" mass="20164">MIHSVLKKARSILRKEDGAVTVDFVIMVPFYLSVFLASAELGLMSLRYAYLERSLDVAVRDIRLSTGHTPSHDELVQQICDQASVIPDCTNNLSLQMFQRDPRNWTEVPEASTCGTLHEDNATVDPVVRFDDGAANEMMFLRACASVRAIFPGALFVPVAVRNSEGEYALVVENTFVQEPR</sequence>
<evidence type="ECO:0000313" key="3">
    <source>
        <dbReference type="Proteomes" id="UP001157961"/>
    </source>
</evidence>
<gene>
    <name evidence="2" type="ORF">SAMN06265373_102555</name>
</gene>
<dbReference type="EMBL" id="FXTY01000002">
    <property type="protein sequence ID" value="SMP13640.1"/>
    <property type="molecule type" value="Genomic_DNA"/>
</dbReference>
<keyword evidence="1" id="KW-0812">Transmembrane</keyword>
<comment type="caution">
    <text evidence="2">The sequence shown here is derived from an EMBL/GenBank/DDBJ whole genome shotgun (WGS) entry which is preliminary data.</text>
</comment>
<name>A0ABY1NMH4_9RHOB</name>
<feature type="transmembrane region" description="Helical" evidence="1">
    <location>
        <begin position="20"/>
        <end position="43"/>
    </location>
</feature>
<dbReference type="Proteomes" id="UP001157961">
    <property type="component" value="Unassembled WGS sequence"/>
</dbReference>
<evidence type="ECO:0008006" key="4">
    <source>
        <dbReference type="Google" id="ProtNLM"/>
    </source>
</evidence>
<dbReference type="RefSeq" id="WP_283425284.1">
    <property type="nucleotide sequence ID" value="NZ_FXTY01000002.1"/>
</dbReference>
<keyword evidence="3" id="KW-1185">Reference proteome</keyword>
<protein>
    <recommendedName>
        <fullName evidence="4">TadE-like protein</fullName>
    </recommendedName>
</protein>
<keyword evidence="1" id="KW-1133">Transmembrane helix</keyword>
<organism evidence="2 3">
    <name type="scientific">Shimia sagamensis</name>
    <dbReference type="NCBI Taxonomy" id="1566352"/>
    <lineage>
        <taxon>Bacteria</taxon>
        <taxon>Pseudomonadati</taxon>
        <taxon>Pseudomonadota</taxon>
        <taxon>Alphaproteobacteria</taxon>
        <taxon>Rhodobacterales</taxon>
        <taxon>Roseobacteraceae</taxon>
    </lineage>
</organism>
<evidence type="ECO:0000313" key="2">
    <source>
        <dbReference type="EMBL" id="SMP13640.1"/>
    </source>
</evidence>
<proteinExistence type="predicted"/>
<evidence type="ECO:0000256" key="1">
    <source>
        <dbReference type="SAM" id="Phobius"/>
    </source>
</evidence>